<feature type="transmembrane region" description="Helical" evidence="1">
    <location>
        <begin position="282"/>
        <end position="306"/>
    </location>
</feature>
<dbReference type="Proteomes" id="UP000824681">
    <property type="component" value="Chromosome"/>
</dbReference>
<feature type="transmembrane region" description="Helical" evidence="1">
    <location>
        <begin position="356"/>
        <end position="378"/>
    </location>
</feature>
<evidence type="ECO:0000256" key="1">
    <source>
        <dbReference type="SAM" id="Phobius"/>
    </source>
</evidence>
<feature type="transmembrane region" description="Helical" evidence="1">
    <location>
        <begin position="66"/>
        <end position="87"/>
    </location>
</feature>
<keyword evidence="3" id="KW-1185">Reference proteome</keyword>
<evidence type="ECO:0000313" key="2">
    <source>
        <dbReference type="EMBL" id="QYC41668.1"/>
    </source>
</evidence>
<dbReference type="PANTHER" id="PTHR36844:SF1">
    <property type="entry name" value="PROTEASE PRSW"/>
    <property type="match status" value="1"/>
</dbReference>
<feature type="transmembrane region" description="Helical" evidence="1">
    <location>
        <begin position="318"/>
        <end position="336"/>
    </location>
</feature>
<gene>
    <name evidence="2" type="ORF">Nocox_20295</name>
</gene>
<evidence type="ECO:0008006" key="4">
    <source>
        <dbReference type="Google" id="ProtNLM"/>
    </source>
</evidence>
<proteinExistence type="predicted"/>
<accession>A0ABX8U4U6</accession>
<feature type="transmembrane region" description="Helical" evidence="1">
    <location>
        <begin position="166"/>
        <end position="186"/>
    </location>
</feature>
<feature type="transmembrane region" description="Helical" evidence="1">
    <location>
        <begin position="244"/>
        <end position="262"/>
    </location>
</feature>
<feature type="transmembrane region" description="Helical" evidence="1">
    <location>
        <begin position="217"/>
        <end position="237"/>
    </location>
</feature>
<dbReference type="PANTHER" id="PTHR36844">
    <property type="entry name" value="PROTEASE PRSW"/>
    <property type="match status" value="1"/>
</dbReference>
<protein>
    <recommendedName>
        <fullName evidence="4">PrsW family intramembrane metalloprotease</fullName>
    </recommendedName>
</protein>
<keyword evidence="1" id="KW-0812">Transmembrane</keyword>
<feature type="transmembrane region" description="Helical" evidence="1">
    <location>
        <begin position="107"/>
        <end position="123"/>
    </location>
</feature>
<feature type="transmembrane region" description="Helical" evidence="1">
    <location>
        <begin position="18"/>
        <end position="36"/>
    </location>
</feature>
<sequence>MTEETHTHLLPACRRQRLALLVLVSLHAMVALTMLLSQVRPPQIDVAQAGIPELTKLTNLLTSLVYWQYLPGWALLAVLSAVAWGHLRHARARHVPPDRRERVARRYRRTLVTTLLALPALKIPSLLDVAVWPRAHALAFLLCLPTTLYALWLVHHLQRFRRVPVPLLLTAAGWGAVIATGFGLTMNEWWKSFSTLHFPLPENTLDVTRLKDTGLPMVSGFFEELGKGAGVAILFLLHRRHFDSVVSGVVVGAATGLGFNFAESVTYMAAFDGSSAGFHFWARQVAGLMAAHAAFTAVTGAAFGIARQLRSRSQQLTTIALGLCAAASAHFCNNAMLDYLAKESHKWFTADDTFDVLVLTPAQLLLFQGPSVVLYVLLLRRGLRSEAGGLRVALTTLPPASRDAITEQEAAVLLSPARRFRLKVDALRAGENPRRGLTAYRRLARLHAAQLDLATERWHSLRGEADPYAPDEASSRARVQAIKAVLAAPKDCR</sequence>
<evidence type="ECO:0000313" key="3">
    <source>
        <dbReference type="Proteomes" id="UP000824681"/>
    </source>
</evidence>
<reference evidence="2 3" key="1">
    <citation type="journal article" date="2021" name="ACS Chem. Biol.">
        <title>Genomic-Led Discovery of a Novel Glycopeptide Antibiotic by Nonomuraea coxensis DSM 45129.</title>
        <authorList>
            <person name="Yushchuk O."/>
            <person name="Vior N.M."/>
            <person name="Andreo-Vidal A."/>
            <person name="Berini F."/>
            <person name="Ruckert C."/>
            <person name="Busche T."/>
            <person name="Binda E."/>
            <person name="Kalinowski J."/>
            <person name="Truman A.W."/>
            <person name="Marinelli F."/>
        </authorList>
    </citation>
    <scope>NUCLEOTIDE SEQUENCE [LARGE SCALE GENOMIC DNA]</scope>
    <source>
        <strain evidence="2 3">DSM 45129</strain>
    </source>
</reference>
<dbReference type="InterPro" id="IPR026898">
    <property type="entry name" value="PrsW"/>
</dbReference>
<name>A0ABX8U4U6_9ACTN</name>
<keyword evidence="1" id="KW-0472">Membrane</keyword>
<organism evidence="2 3">
    <name type="scientific">Nonomuraea coxensis DSM 45129</name>
    <dbReference type="NCBI Taxonomy" id="1122611"/>
    <lineage>
        <taxon>Bacteria</taxon>
        <taxon>Bacillati</taxon>
        <taxon>Actinomycetota</taxon>
        <taxon>Actinomycetes</taxon>
        <taxon>Streptosporangiales</taxon>
        <taxon>Streptosporangiaceae</taxon>
        <taxon>Nonomuraea</taxon>
    </lineage>
</organism>
<dbReference type="RefSeq" id="WP_051112541.1">
    <property type="nucleotide sequence ID" value="NZ_CP068985.1"/>
</dbReference>
<feature type="transmembrane region" description="Helical" evidence="1">
    <location>
        <begin position="135"/>
        <end position="154"/>
    </location>
</feature>
<dbReference type="EMBL" id="CP068985">
    <property type="protein sequence ID" value="QYC41668.1"/>
    <property type="molecule type" value="Genomic_DNA"/>
</dbReference>
<dbReference type="Pfam" id="PF13367">
    <property type="entry name" value="PrsW-protease"/>
    <property type="match status" value="1"/>
</dbReference>
<keyword evidence="1" id="KW-1133">Transmembrane helix</keyword>